<dbReference type="GO" id="GO:0004527">
    <property type="term" value="F:exonuclease activity"/>
    <property type="evidence" value="ECO:0007669"/>
    <property type="project" value="UniProtKB-KW"/>
</dbReference>
<keyword evidence="2" id="KW-0378">Hydrolase</keyword>
<dbReference type="RefSeq" id="WP_092447751.1">
    <property type="nucleotide sequence ID" value="NZ_JBLXAG010000034.1"/>
</dbReference>
<dbReference type="PANTHER" id="PTHR42834:SF1">
    <property type="entry name" value="ENDONUCLEASE_EXONUCLEASE_PHOSPHATASE FAMILY PROTEIN (AFU_ORTHOLOGUE AFUA_3G09210)"/>
    <property type="match status" value="1"/>
</dbReference>
<keyword evidence="2" id="KW-0540">Nuclease</keyword>
<sequence>MNNSTVFYTIAFYNIENLFDIENDPHTNDDDFLPTSAKRWTKKRYQNKLMKLGTVISKIGTQDTNIAPVLVGLAEVENKTVLSDLINSKNLIDENYDYVHFDSLDERGIDVALLYKKDDFKVLHSEVFPVHLINEKGEQDYTRDILLVQGKLHNELITVIVNHWSSRREGEKATAYKRIAAANKVNFTINNLKKADPNTKIIVMGDFNDNPNSESLQILEKEGHLFNPFKTVWSQDNGSLSYNFEWNLFDQILFSTNFFDSTNSNLVFSQAKVFNSKFLTQYRNKYTGQPFRTYVGLKYKGGYSDHFPVFIQLKTSLKITKPFID</sequence>
<dbReference type="EMBL" id="LT629774">
    <property type="protein sequence ID" value="SDS35315.1"/>
    <property type="molecule type" value="Genomic_DNA"/>
</dbReference>
<dbReference type="PANTHER" id="PTHR42834">
    <property type="entry name" value="ENDONUCLEASE/EXONUCLEASE/PHOSPHATASE FAMILY PROTEIN (AFU_ORTHOLOGUE AFUA_3G09210)"/>
    <property type="match status" value="1"/>
</dbReference>
<keyword evidence="2" id="KW-0269">Exonuclease</keyword>
<reference evidence="2 3" key="1">
    <citation type="submission" date="2016-10" db="EMBL/GenBank/DDBJ databases">
        <authorList>
            <person name="Varghese N."/>
            <person name="Submissions S."/>
        </authorList>
    </citation>
    <scope>NUCLEOTIDE SEQUENCE [LARGE SCALE GENOMIC DNA]</scope>
    <source>
        <strain evidence="2 3">RHA_55</strain>
    </source>
</reference>
<dbReference type="InterPro" id="IPR036691">
    <property type="entry name" value="Endo/exonu/phosph_ase_sf"/>
</dbReference>
<dbReference type="AlphaFoldDB" id="A0A1H1RHY8"/>
<name>A0A1H1RHY8_9FLAO</name>
<keyword evidence="3" id="KW-1185">Reference proteome</keyword>
<dbReference type="SUPFAM" id="SSF56219">
    <property type="entry name" value="DNase I-like"/>
    <property type="match status" value="1"/>
</dbReference>
<evidence type="ECO:0000259" key="1">
    <source>
        <dbReference type="Pfam" id="PF19580"/>
    </source>
</evidence>
<evidence type="ECO:0000313" key="2">
    <source>
        <dbReference type="EMBL" id="SDS35315.1"/>
    </source>
</evidence>
<dbReference type="GO" id="GO:0004519">
    <property type="term" value="F:endonuclease activity"/>
    <property type="evidence" value="ECO:0007669"/>
    <property type="project" value="UniProtKB-KW"/>
</dbReference>
<dbReference type="Proteomes" id="UP000198963">
    <property type="component" value="Chromosome I"/>
</dbReference>
<organism evidence="2 3">
    <name type="scientific">Winogradskyella sediminis</name>
    <dbReference type="NCBI Taxonomy" id="1382466"/>
    <lineage>
        <taxon>Bacteria</taxon>
        <taxon>Pseudomonadati</taxon>
        <taxon>Bacteroidota</taxon>
        <taxon>Flavobacteriia</taxon>
        <taxon>Flavobacteriales</taxon>
        <taxon>Flavobacteriaceae</taxon>
        <taxon>Winogradskyella</taxon>
    </lineage>
</organism>
<dbReference type="Pfam" id="PF19580">
    <property type="entry name" value="Exo_endo_phos_3"/>
    <property type="match status" value="1"/>
</dbReference>
<keyword evidence="2" id="KW-0255">Endonuclease</keyword>
<dbReference type="InterPro" id="IPR005135">
    <property type="entry name" value="Endo/exonuclease/phosphatase"/>
</dbReference>
<dbReference type="STRING" id="1249933.SAMN04489797_1417"/>
<protein>
    <submittedName>
        <fullName evidence="2">Endonuclease/Exonuclease/phosphatase family protein</fullName>
    </submittedName>
</protein>
<proteinExistence type="predicted"/>
<dbReference type="Gene3D" id="3.60.10.10">
    <property type="entry name" value="Endonuclease/exonuclease/phosphatase"/>
    <property type="match status" value="1"/>
</dbReference>
<evidence type="ECO:0000313" key="3">
    <source>
        <dbReference type="Proteomes" id="UP000198963"/>
    </source>
</evidence>
<gene>
    <name evidence="2" type="ORF">SAMN04489797_1417</name>
</gene>
<feature type="domain" description="Endonuclease/exonuclease/phosphatase" evidence="1">
    <location>
        <begin position="9"/>
        <end position="314"/>
    </location>
</feature>
<accession>A0A1H1RHY8</accession>